<dbReference type="GO" id="GO:0003964">
    <property type="term" value="F:RNA-directed DNA polymerase activity"/>
    <property type="evidence" value="ECO:0007669"/>
    <property type="project" value="UniProtKB-KW"/>
</dbReference>
<keyword evidence="7" id="KW-0255">Endonuclease</keyword>
<gene>
    <name evidence="18" type="ORF">CEPIT_LOCUS32494</name>
</gene>
<dbReference type="Pfam" id="PF00665">
    <property type="entry name" value="rve"/>
    <property type="match status" value="1"/>
</dbReference>
<keyword evidence="1" id="KW-0645">Protease</keyword>
<dbReference type="CDD" id="cd09274">
    <property type="entry name" value="RNase_HI_RT_Ty3"/>
    <property type="match status" value="1"/>
</dbReference>
<evidence type="ECO:0000256" key="4">
    <source>
        <dbReference type="ARBA" id="ARBA00022722"/>
    </source>
</evidence>
<sequence>MAKPSNTERITQLEQELTNIRTEMEKIGEVQRTDFQRLTEAQDKRFEEIIAAVKGINPSPHIDRANKHHDAGLISTPGNNKGIKIDFPRFNGENARGWIRKCQRYFLIHNMSDFEKITLVGLYVEGNVENWYMDRIVGKESMGWDAFVILFLDRFSKENDVIGEFNKLRQKGAVEEYIDKFSELKSFMLQRNKYLDEYYFLKSFLSGLKEEIRHMVEIVDPENLDQAFMIAKKQESLLEAVGKSGKTTMRNNWPKVGSEIKGAVTSEKALPIKRLSKEELDARRRKGLCFNCDEVYTVGHKCKKIFVILMTEEEQQLPEPLLQEDSEEEEVNFGVSLHALRGQVPTDTIKLMGKVKNNNLTILVDSGSTHSFIDPGAAKRINCDIEITNPLQVTVAGGGRIECNSKCPNLKWEMAGHSFAASVRVLPLGGYDMVLGVDLMKKLGPILLDYDNHSITFDHQGEKVVVSGIQSEISVRMINGARMKKFLHKKNGTISQCFCMITTIKKESDSDSNKEVEDILYEFGEVFQEPKGLPPIRNCEHQIDLKEGENSFKQAPYRYPYIQRQEIEKLIKEMLKSGVIQPSHSPYSSPVLLVKKKDGSWRFCVDYRKLNAITIKNNYPIPLIEDLLDELHGAAVYSKIDLRAGYHQVRMKQEDIEKTAFITASGLYEFVVMPFGLTNAPATFQTLMNNIFSKYLKQFVLVFFDDILIYSPDLETHKKHLRKVFEVLQQNTLFAKRSKCIFGVQQVEYLGHIISSRGVAVDPEKIKSIMEWPIPSTLKALRGFLGMTGYFRKFCSKYGIKAKPLTDLTKKGMFKWSDEAQKAFEELKMAMCSVPILQLPNFSKIFIIETDACYSGLGAVLMQEGHPLAYVSKALGSKNLGLSIYEKEFLAILLAIEKWRAYLLHAPFIIRTDQVSLKYLVDQRISTPIQHKYLTKLLGYDYKIEYKKGLENKVADALSRRDQQEDNVINSCSTITLIQPVWQEELSLSYKGDMEAEEAILHCVSTPYNMSYFSYCNGLLRYKGKLYVGAAGDFRSKVVTMIHESAIGGHSGVLVTLQRVKNVFWWPNMRLTVQEVVSICPVCQLCKHENVKSPGLLQPLPTPNQAWQHVTMDFIEKLPKSNGHEAIFVVVDRYTKYAHFTALNHPFTASTIASVFLNNICKLHGLPESIISDRDKVFTSLFWKELFKSLGVQHHLSTAYHPQTDGQTERVNQCLESYLRCMTGQIPKAWSKWLSLAQWWYNSCHHTSIGMSPFEALFGYKPPLINMGPYGELSVVGVEQELQQRQMISEKLKDQLNISRNRMKELADKGRSEREFAIGDWVYLKLKPYRQMSMRKSAIWKLSPKYCGPFPIIEKVGTVAYRLDLPIGSQIHPVFHVSLLKKRVGLSDKVVSSIPAMNEEGDSLLIPAGVLARRIVKRNNYMGRL</sequence>
<dbReference type="GO" id="GO:0003887">
    <property type="term" value="F:DNA-directed DNA polymerase activity"/>
    <property type="evidence" value="ECO:0007669"/>
    <property type="project" value="UniProtKB-KW"/>
</dbReference>
<dbReference type="InterPro" id="IPR043128">
    <property type="entry name" value="Rev_trsase/Diguanyl_cyclase"/>
</dbReference>
<keyword evidence="10" id="KW-0229">DNA integration</keyword>
<dbReference type="Pfam" id="PF19259">
    <property type="entry name" value="Ty3_capsid"/>
    <property type="match status" value="1"/>
</dbReference>
<evidence type="ECO:0000256" key="13">
    <source>
        <dbReference type="ARBA" id="ARBA00023125"/>
    </source>
</evidence>
<evidence type="ECO:0000256" key="9">
    <source>
        <dbReference type="ARBA" id="ARBA00022842"/>
    </source>
</evidence>
<keyword evidence="8" id="KW-0378">Hydrolase</keyword>
<evidence type="ECO:0000256" key="11">
    <source>
        <dbReference type="ARBA" id="ARBA00022918"/>
    </source>
</evidence>
<dbReference type="GO" id="GO:0006508">
    <property type="term" value="P:proteolysis"/>
    <property type="evidence" value="ECO:0007669"/>
    <property type="project" value="UniProtKB-KW"/>
</dbReference>
<feature type="domain" description="Reverse transcriptase" evidence="16">
    <location>
        <begin position="575"/>
        <end position="754"/>
    </location>
</feature>
<dbReference type="FunFam" id="3.30.420.10:FF:000032">
    <property type="entry name" value="Retrovirus-related Pol polyprotein from transposon 297-like Protein"/>
    <property type="match status" value="1"/>
</dbReference>
<dbReference type="GO" id="GO:0015074">
    <property type="term" value="P:DNA integration"/>
    <property type="evidence" value="ECO:0007669"/>
    <property type="project" value="UniProtKB-KW"/>
</dbReference>
<evidence type="ECO:0000256" key="3">
    <source>
        <dbReference type="ARBA" id="ARBA00022695"/>
    </source>
</evidence>
<dbReference type="GO" id="GO:0046872">
    <property type="term" value="F:metal ion binding"/>
    <property type="evidence" value="ECO:0007669"/>
    <property type="project" value="UniProtKB-KW"/>
</dbReference>
<dbReference type="Pfam" id="PF17919">
    <property type="entry name" value="RT_RNaseH_2"/>
    <property type="match status" value="1"/>
</dbReference>
<evidence type="ECO:0000313" key="18">
    <source>
        <dbReference type="EMBL" id="CAH9132841.1"/>
    </source>
</evidence>
<dbReference type="Gene3D" id="3.30.420.10">
    <property type="entry name" value="Ribonuclease H-like superfamily/Ribonuclease H"/>
    <property type="match status" value="1"/>
</dbReference>
<dbReference type="InterPro" id="IPR041588">
    <property type="entry name" value="Integrase_H2C2"/>
</dbReference>
<evidence type="ECO:0000256" key="7">
    <source>
        <dbReference type="ARBA" id="ARBA00022759"/>
    </source>
</evidence>
<keyword evidence="3" id="KW-0548">Nucleotidyltransferase</keyword>
<dbReference type="InterPro" id="IPR001584">
    <property type="entry name" value="Integrase_cat-core"/>
</dbReference>
<keyword evidence="2" id="KW-0808">Transferase</keyword>
<dbReference type="Gene3D" id="2.40.70.10">
    <property type="entry name" value="Acid Proteases"/>
    <property type="match status" value="1"/>
</dbReference>
<dbReference type="GO" id="GO:0003677">
    <property type="term" value="F:DNA binding"/>
    <property type="evidence" value="ECO:0007669"/>
    <property type="project" value="UniProtKB-KW"/>
</dbReference>
<dbReference type="GO" id="GO:0004190">
    <property type="term" value="F:aspartic-type endopeptidase activity"/>
    <property type="evidence" value="ECO:0007669"/>
    <property type="project" value="UniProtKB-KW"/>
</dbReference>
<dbReference type="SUPFAM" id="SSF53098">
    <property type="entry name" value="Ribonuclease H-like"/>
    <property type="match status" value="1"/>
</dbReference>
<dbReference type="GO" id="GO:0004519">
    <property type="term" value="F:endonuclease activity"/>
    <property type="evidence" value="ECO:0007669"/>
    <property type="project" value="UniProtKB-KW"/>
</dbReference>
<accession>A0AAV0FBP8</accession>
<dbReference type="InterPro" id="IPR012337">
    <property type="entry name" value="RNaseH-like_sf"/>
</dbReference>
<protein>
    <recommendedName>
        <fullName evidence="20">Reverse transcriptase</fullName>
    </recommendedName>
</protein>
<keyword evidence="14" id="KW-0233">DNA recombination</keyword>
<dbReference type="Gene3D" id="3.30.70.270">
    <property type="match status" value="2"/>
</dbReference>
<evidence type="ECO:0000256" key="14">
    <source>
        <dbReference type="ARBA" id="ARBA00023172"/>
    </source>
</evidence>
<dbReference type="InterPro" id="IPR021109">
    <property type="entry name" value="Peptidase_aspartic_dom_sf"/>
</dbReference>
<keyword evidence="13" id="KW-0238">DNA-binding</keyword>
<dbReference type="SUPFAM" id="SSF56672">
    <property type="entry name" value="DNA/RNA polymerases"/>
    <property type="match status" value="1"/>
</dbReference>
<proteinExistence type="predicted"/>
<dbReference type="PROSITE" id="PS50994">
    <property type="entry name" value="INTEGRASE"/>
    <property type="match status" value="1"/>
</dbReference>
<keyword evidence="9" id="KW-0460">Magnesium</keyword>
<dbReference type="Gene3D" id="3.10.10.10">
    <property type="entry name" value="HIV Type 1 Reverse Transcriptase, subunit A, domain 1"/>
    <property type="match status" value="1"/>
</dbReference>
<evidence type="ECO:0000256" key="15">
    <source>
        <dbReference type="ARBA" id="ARBA00023268"/>
    </source>
</evidence>
<keyword evidence="15" id="KW-0511">Multifunctional enzyme</keyword>
<dbReference type="Proteomes" id="UP001152523">
    <property type="component" value="Unassembled WGS sequence"/>
</dbReference>
<evidence type="ECO:0008006" key="20">
    <source>
        <dbReference type="Google" id="ProtNLM"/>
    </source>
</evidence>
<dbReference type="GO" id="GO:0006310">
    <property type="term" value="P:DNA recombination"/>
    <property type="evidence" value="ECO:0007669"/>
    <property type="project" value="UniProtKB-KW"/>
</dbReference>
<evidence type="ECO:0000256" key="1">
    <source>
        <dbReference type="ARBA" id="ARBA00022670"/>
    </source>
</evidence>
<reference evidence="18" key="1">
    <citation type="submission" date="2022-07" db="EMBL/GenBank/DDBJ databases">
        <authorList>
            <person name="Macas J."/>
            <person name="Novak P."/>
            <person name="Neumann P."/>
        </authorList>
    </citation>
    <scope>NUCLEOTIDE SEQUENCE</scope>
</reference>
<evidence type="ECO:0000256" key="6">
    <source>
        <dbReference type="ARBA" id="ARBA00022750"/>
    </source>
</evidence>
<dbReference type="FunFam" id="3.10.10.10:FF:000007">
    <property type="entry name" value="Retrovirus-related Pol polyprotein from transposon 17.6-like Protein"/>
    <property type="match status" value="1"/>
</dbReference>
<dbReference type="InterPro" id="IPR000477">
    <property type="entry name" value="RT_dom"/>
</dbReference>
<dbReference type="EMBL" id="CAMAPF010000973">
    <property type="protein sequence ID" value="CAH9132841.1"/>
    <property type="molecule type" value="Genomic_DNA"/>
</dbReference>
<keyword evidence="12" id="KW-0239">DNA-directed DNA polymerase</keyword>
<keyword evidence="5" id="KW-0479">Metal-binding</keyword>
<dbReference type="CDD" id="cd00303">
    <property type="entry name" value="retropepsin_like"/>
    <property type="match status" value="1"/>
</dbReference>
<keyword evidence="19" id="KW-1185">Reference proteome</keyword>
<keyword evidence="4" id="KW-0540">Nuclease</keyword>
<dbReference type="Pfam" id="PF17921">
    <property type="entry name" value="Integrase_H2C2"/>
    <property type="match status" value="1"/>
</dbReference>
<dbReference type="InterPro" id="IPR050951">
    <property type="entry name" value="Retrovirus_Pol_polyprotein"/>
</dbReference>
<dbReference type="PANTHER" id="PTHR37984">
    <property type="entry name" value="PROTEIN CBG26694"/>
    <property type="match status" value="1"/>
</dbReference>
<evidence type="ECO:0000256" key="12">
    <source>
        <dbReference type="ARBA" id="ARBA00022932"/>
    </source>
</evidence>
<dbReference type="CDD" id="cd01647">
    <property type="entry name" value="RT_LTR"/>
    <property type="match status" value="1"/>
</dbReference>
<dbReference type="InterPro" id="IPR036397">
    <property type="entry name" value="RNaseH_sf"/>
</dbReference>
<dbReference type="FunFam" id="3.30.70.270:FF:000020">
    <property type="entry name" value="Transposon Tf2-6 polyprotein-like Protein"/>
    <property type="match status" value="1"/>
</dbReference>
<dbReference type="FunFam" id="3.10.10.10:FF:000002">
    <property type="entry name" value="Retrovirus-related Pol polyprotein from transposon 17.6-like protein"/>
    <property type="match status" value="1"/>
</dbReference>
<dbReference type="PROSITE" id="PS50878">
    <property type="entry name" value="RT_POL"/>
    <property type="match status" value="1"/>
</dbReference>
<dbReference type="InterPro" id="IPR043502">
    <property type="entry name" value="DNA/RNA_pol_sf"/>
</dbReference>
<dbReference type="PANTHER" id="PTHR37984:SF5">
    <property type="entry name" value="PROTEIN NYNRIN-LIKE"/>
    <property type="match status" value="1"/>
</dbReference>
<organism evidence="18 19">
    <name type="scientific">Cuscuta epithymum</name>
    <dbReference type="NCBI Taxonomy" id="186058"/>
    <lineage>
        <taxon>Eukaryota</taxon>
        <taxon>Viridiplantae</taxon>
        <taxon>Streptophyta</taxon>
        <taxon>Embryophyta</taxon>
        <taxon>Tracheophyta</taxon>
        <taxon>Spermatophyta</taxon>
        <taxon>Magnoliopsida</taxon>
        <taxon>eudicotyledons</taxon>
        <taxon>Gunneridae</taxon>
        <taxon>Pentapetalae</taxon>
        <taxon>asterids</taxon>
        <taxon>lamiids</taxon>
        <taxon>Solanales</taxon>
        <taxon>Convolvulaceae</taxon>
        <taxon>Cuscuteae</taxon>
        <taxon>Cuscuta</taxon>
        <taxon>Cuscuta subgen. Cuscuta</taxon>
    </lineage>
</organism>
<dbReference type="Pfam" id="PF00078">
    <property type="entry name" value="RVT_1"/>
    <property type="match status" value="1"/>
</dbReference>
<evidence type="ECO:0000256" key="10">
    <source>
        <dbReference type="ARBA" id="ARBA00022908"/>
    </source>
</evidence>
<evidence type="ECO:0000259" key="17">
    <source>
        <dbReference type="PROSITE" id="PS50994"/>
    </source>
</evidence>
<feature type="domain" description="Integrase catalytic" evidence="17">
    <location>
        <begin position="1097"/>
        <end position="1261"/>
    </location>
</feature>
<dbReference type="Pfam" id="PF24626">
    <property type="entry name" value="SH3_Tf2-1"/>
    <property type="match status" value="1"/>
</dbReference>
<evidence type="ECO:0000256" key="8">
    <source>
        <dbReference type="ARBA" id="ARBA00022801"/>
    </source>
</evidence>
<dbReference type="InterPro" id="IPR056924">
    <property type="entry name" value="SH3_Tf2-1"/>
</dbReference>
<evidence type="ECO:0000256" key="2">
    <source>
        <dbReference type="ARBA" id="ARBA00022679"/>
    </source>
</evidence>
<keyword evidence="6" id="KW-0064">Aspartyl protease</keyword>
<evidence type="ECO:0000313" key="19">
    <source>
        <dbReference type="Proteomes" id="UP001152523"/>
    </source>
</evidence>
<dbReference type="InterPro" id="IPR045358">
    <property type="entry name" value="Ty3_capsid"/>
</dbReference>
<dbReference type="Gene3D" id="1.10.340.70">
    <property type="match status" value="1"/>
</dbReference>
<keyword evidence="11" id="KW-0695">RNA-directed DNA polymerase</keyword>
<comment type="caution">
    <text evidence="18">The sequence shown here is derived from an EMBL/GenBank/DDBJ whole genome shotgun (WGS) entry which is preliminary data.</text>
</comment>
<dbReference type="Pfam" id="PF08284">
    <property type="entry name" value="RVP_2"/>
    <property type="match status" value="1"/>
</dbReference>
<dbReference type="InterPro" id="IPR041577">
    <property type="entry name" value="RT_RNaseH_2"/>
</dbReference>
<dbReference type="SUPFAM" id="SSF50630">
    <property type="entry name" value="Acid proteases"/>
    <property type="match status" value="1"/>
</dbReference>
<evidence type="ECO:0000256" key="5">
    <source>
        <dbReference type="ARBA" id="ARBA00022723"/>
    </source>
</evidence>
<name>A0AAV0FBP8_9ASTE</name>
<evidence type="ECO:0000259" key="16">
    <source>
        <dbReference type="PROSITE" id="PS50878"/>
    </source>
</evidence>